<gene>
    <name evidence="2" type="ORF">ZOD2009_14366</name>
</gene>
<evidence type="ECO:0000313" key="2">
    <source>
        <dbReference type="EMBL" id="EFW91300.1"/>
    </source>
</evidence>
<dbReference type="PATRIC" id="fig|797209.4.peg.2831"/>
<dbReference type="EMBL" id="AEMG01000015">
    <property type="protein sequence ID" value="EFW91300.1"/>
    <property type="molecule type" value="Genomic_DNA"/>
</dbReference>
<dbReference type="STRING" id="797209.GCA_000376445_03388"/>
<proteinExistence type="predicted"/>
<dbReference type="Pfam" id="PF03435">
    <property type="entry name" value="Sacchrp_dh_NADP"/>
    <property type="match status" value="1"/>
</dbReference>
<dbReference type="AlphaFoldDB" id="E7QVN7"/>
<dbReference type="Gene3D" id="3.30.360.10">
    <property type="entry name" value="Dihydrodipicolinate Reductase, domain 2"/>
    <property type="match status" value="1"/>
</dbReference>
<dbReference type="Gene3D" id="3.40.50.720">
    <property type="entry name" value="NAD(P)-binding Rossmann-like Domain"/>
    <property type="match status" value="1"/>
</dbReference>
<dbReference type="PANTHER" id="PTHR43796">
    <property type="entry name" value="CARBOXYNORSPERMIDINE SYNTHASE"/>
    <property type="match status" value="1"/>
</dbReference>
<feature type="domain" description="Saccharopine dehydrogenase NADP binding" evidence="1">
    <location>
        <begin position="7"/>
        <end position="117"/>
    </location>
</feature>
<comment type="caution">
    <text evidence="2">The sequence shown here is derived from an EMBL/GenBank/DDBJ whole genome shotgun (WGS) entry which is preliminary data.</text>
</comment>
<dbReference type="SUPFAM" id="SSF51735">
    <property type="entry name" value="NAD(P)-binding Rossmann-fold domains"/>
    <property type="match status" value="1"/>
</dbReference>
<dbReference type="InterPro" id="IPR005097">
    <property type="entry name" value="Sacchrp_dh_NADP-bd"/>
</dbReference>
<organism evidence="2 3">
    <name type="scientific">Haladaptatus paucihalophilus DX253</name>
    <dbReference type="NCBI Taxonomy" id="797209"/>
    <lineage>
        <taxon>Archaea</taxon>
        <taxon>Methanobacteriati</taxon>
        <taxon>Methanobacteriota</taxon>
        <taxon>Stenosarchaea group</taxon>
        <taxon>Halobacteria</taxon>
        <taxon>Halobacteriales</taxon>
        <taxon>Haladaptataceae</taxon>
        <taxon>Haladaptatus</taxon>
    </lineage>
</organism>
<evidence type="ECO:0000313" key="3">
    <source>
        <dbReference type="Proteomes" id="UP000003751"/>
    </source>
</evidence>
<reference evidence="2 3" key="1">
    <citation type="journal article" date="2014" name="ISME J.">
        <title>Trehalose/2-sulfotrehalose biosynthesis and glycine-betaine uptake are widely spread mechanisms for osmoadaptation in the Halobacteriales.</title>
        <authorList>
            <person name="Youssef N.H."/>
            <person name="Savage-Ashlock K.N."/>
            <person name="McCully A.L."/>
            <person name="Luedtke B."/>
            <person name="Shaw E.I."/>
            <person name="Hoff W.D."/>
            <person name="Elshahed M.S."/>
        </authorList>
    </citation>
    <scope>NUCLEOTIDE SEQUENCE [LARGE SCALE GENOMIC DNA]</scope>
    <source>
        <strain evidence="2 3">DX253</strain>
    </source>
</reference>
<dbReference type="eggNOG" id="arCOG00243">
    <property type="taxonomic scope" value="Archaea"/>
</dbReference>
<dbReference type="PANTHER" id="PTHR43796:SF2">
    <property type="entry name" value="CARBOXYNORSPERMIDINE SYNTHASE"/>
    <property type="match status" value="1"/>
</dbReference>
<dbReference type="InterPro" id="IPR036291">
    <property type="entry name" value="NAD(P)-bd_dom_sf"/>
</dbReference>
<name>E7QVN7_HALPU</name>
<evidence type="ECO:0000259" key="1">
    <source>
        <dbReference type="Pfam" id="PF03435"/>
    </source>
</evidence>
<dbReference type="OrthoDB" id="194971at2157"/>
<protein>
    <recommendedName>
        <fullName evidence="1">Saccharopine dehydrogenase NADP binding domain-containing protein</fullName>
    </recommendedName>
</protein>
<dbReference type="Proteomes" id="UP000003751">
    <property type="component" value="Unassembled WGS sequence"/>
</dbReference>
<sequence>MTMPGDVLVVGGYGAVGRVVSTRLVADAPGRVVAAGRTAEKAKRFAASVEGLRPGVVDTEAPATFDDVLDGVSTVVVCLDQGGPAFAAACLERGIDYVDVSPTDTHLREIEALDDTARETGASGVLSVGLSPGMTNLFVAESAGALETVDRADITLLLGVGESFGPDSLEWTVGAASTDFAVKREGRRMPVQAFTDPRTVVLAGWGRRRAYRANLADQHVLARTTDIPSVETRLCYDSRLLTEYVAATTRHGLARPFVSLVGADRLASLIDRAPFGAAESVVQTEVVGTANGRRKRFVRWVRGPNQARATALVATTTVRRLWDDGTSAGVGHLHELFAPDRFVTALREAGYAVGREEAPPV</sequence>
<accession>E7QVN7</accession>